<dbReference type="Proteomes" id="UP000036681">
    <property type="component" value="Unplaced"/>
</dbReference>
<protein>
    <submittedName>
        <fullName evidence="2">Uncharacterized protein</fullName>
    </submittedName>
</protein>
<organism evidence="1 2">
    <name type="scientific">Ascaris lumbricoides</name>
    <name type="common">Giant roundworm</name>
    <dbReference type="NCBI Taxonomy" id="6252"/>
    <lineage>
        <taxon>Eukaryota</taxon>
        <taxon>Metazoa</taxon>
        <taxon>Ecdysozoa</taxon>
        <taxon>Nematoda</taxon>
        <taxon>Chromadorea</taxon>
        <taxon>Rhabditida</taxon>
        <taxon>Spirurina</taxon>
        <taxon>Ascaridomorpha</taxon>
        <taxon>Ascaridoidea</taxon>
        <taxon>Ascarididae</taxon>
        <taxon>Ascaris</taxon>
    </lineage>
</organism>
<dbReference type="AlphaFoldDB" id="A0A0M3I6P4"/>
<reference evidence="2" key="1">
    <citation type="submission" date="2017-02" db="UniProtKB">
        <authorList>
            <consortium name="WormBaseParasite"/>
        </authorList>
    </citation>
    <scope>IDENTIFICATION</scope>
</reference>
<name>A0A0M3I6P4_ASCLU</name>
<accession>A0A0M3I6P4</accession>
<evidence type="ECO:0000313" key="2">
    <source>
        <dbReference type="WBParaSite" id="ALUE_0001274801-mRNA-1"/>
    </source>
</evidence>
<sequence length="51" mass="5891">MEVNAVMPRGSFLPLQDRVTCLFLVDYCECVAILRFRSFALISVLFFNEDT</sequence>
<dbReference type="WBParaSite" id="ALUE_0001274801-mRNA-1">
    <property type="protein sequence ID" value="ALUE_0001274801-mRNA-1"/>
    <property type="gene ID" value="ALUE_0001274801"/>
</dbReference>
<evidence type="ECO:0000313" key="1">
    <source>
        <dbReference type="Proteomes" id="UP000036681"/>
    </source>
</evidence>
<proteinExistence type="predicted"/>
<keyword evidence="1" id="KW-1185">Reference proteome</keyword>